<evidence type="ECO:0000256" key="9">
    <source>
        <dbReference type="ARBA" id="ARBA00022857"/>
    </source>
</evidence>
<dbReference type="InterPro" id="IPR006121">
    <property type="entry name" value="HMA_dom"/>
</dbReference>
<dbReference type="STRING" id="869212.Turpa_3476"/>
<evidence type="ECO:0000256" key="4">
    <source>
        <dbReference type="ARBA" id="ARBA00014791"/>
    </source>
</evidence>
<dbReference type="PROSITE" id="PS50846">
    <property type="entry name" value="HMA_2"/>
    <property type="match status" value="1"/>
</dbReference>
<evidence type="ECO:0000256" key="11">
    <source>
        <dbReference type="ARBA" id="ARBA00023002"/>
    </source>
</evidence>
<comment type="catalytic activity">
    <reaction evidence="15 16 19">
        <text>Hg + NADP(+) + H(+) = Hg(2+) + NADPH</text>
        <dbReference type="Rhea" id="RHEA:23856"/>
        <dbReference type="ChEBI" id="CHEBI:15378"/>
        <dbReference type="ChEBI" id="CHEBI:16170"/>
        <dbReference type="ChEBI" id="CHEBI:16793"/>
        <dbReference type="ChEBI" id="CHEBI:57783"/>
        <dbReference type="ChEBI" id="CHEBI:58349"/>
        <dbReference type="EC" id="1.16.1.1"/>
    </reaction>
</comment>
<comment type="similarity">
    <text evidence="1 16 19">Belongs to the class-I pyridine nucleotide-disulfide oxidoreductase family.</text>
</comment>
<dbReference type="InterPro" id="IPR001100">
    <property type="entry name" value="Pyr_nuc-diS_OxRdtase"/>
</dbReference>
<feature type="binding site" evidence="17">
    <location>
        <position position="352"/>
    </location>
    <ligand>
        <name>NAD(+)</name>
        <dbReference type="ChEBI" id="CHEBI:57540"/>
    </ligand>
</feature>
<reference evidence="21 22" key="1">
    <citation type="submission" date="2012-06" db="EMBL/GenBank/DDBJ databases">
        <title>The complete chromosome of genome of Turneriella parva DSM 21527.</title>
        <authorList>
            <consortium name="US DOE Joint Genome Institute (JGI-PGF)"/>
            <person name="Lucas S."/>
            <person name="Han J."/>
            <person name="Lapidus A."/>
            <person name="Bruce D."/>
            <person name="Goodwin L."/>
            <person name="Pitluck S."/>
            <person name="Peters L."/>
            <person name="Kyrpides N."/>
            <person name="Mavromatis K."/>
            <person name="Ivanova N."/>
            <person name="Mikhailova N."/>
            <person name="Chertkov O."/>
            <person name="Detter J.C."/>
            <person name="Tapia R."/>
            <person name="Han C."/>
            <person name="Land M."/>
            <person name="Hauser L."/>
            <person name="Markowitz V."/>
            <person name="Cheng J.-F."/>
            <person name="Hugenholtz P."/>
            <person name="Woyke T."/>
            <person name="Wu D."/>
            <person name="Gronow S."/>
            <person name="Wellnitz S."/>
            <person name="Brambilla E."/>
            <person name="Klenk H.-P."/>
            <person name="Eisen J.A."/>
        </authorList>
    </citation>
    <scope>NUCLEOTIDE SEQUENCE [LARGE SCALE GENOMIC DNA]</scope>
    <source>
        <strain evidence="22">ATCC BAA-1111 / DSM 21527 / NCTC 11395 / H</strain>
    </source>
</reference>
<evidence type="ECO:0000256" key="10">
    <source>
        <dbReference type="ARBA" id="ARBA00022914"/>
    </source>
</evidence>
<evidence type="ECO:0000256" key="19">
    <source>
        <dbReference type="RuleBase" id="RU361223"/>
    </source>
</evidence>
<evidence type="ECO:0000259" key="20">
    <source>
        <dbReference type="PROSITE" id="PS50846"/>
    </source>
</evidence>
<keyword evidence="9 16" id="KW-0521">NADP</keyword>
<dbReference type="Pfam" id="PF00403">
    <property type="entry name" value="HMA"/>
    <property type="match status" value="1"/>
</dbReference>
<dbReference type="InterPro" id="IPR036163">
    <property type="entry name" value="HMA_dom_sf"/>
</dbReference>
<dbReference type="SUPFAM" id="SSF51905">
    <property type="entry name" value="FAD/NAD(P)-binding domain"/>
    <property type="match status" value="1"/>
</dbReference>
<dbReference type="CDD" id="cd00371">
    <property type="entry name" value="HMA"/>
    <property type="match status" value="1"/>
</dbReference>
<evidence type="ECO:0000256" key="5">
    <source>
        <dbReference type="ARBA" id="ARBA00022466"/>
    </source>
</evidence>
<feature type="binding site" evidence="17">
    <location>
        <position position="133"/>
    </location>
    <ligand>
        <name>FAD</name>
        <dbReference type="ChEBI" id="CHEBI:57692"/>
    </ligand>
</feature>
<dbReference type="InterPro" id="IPR036188">
    <property type="entry name" value="FAD/NAD-bd_sf"/>
</dbReference>
<evidence type="ECO:0000313" key="22">
    <source>
        <dbReference type="Proteomes" id="UP000006048"/>
    </source>
</evidence>
<evidence type="ECO:0000256" key="15">
    <source>
        <dbReference type="ARBA" id="ARBA00048984"/>
    </source>
</evidence>
<dbReference type="KEGG" id="tpx:Turpa_3476"/>
<keyword evidence="17" id="KW-0547">Nucleotide-binding</keyword>
<evidence type="ECO:0000256" key="13">
    <source>
        <dbReference type="ARBA" id="ARBA00023284"/>
    </source>
</evidence>
<dbReference type="GO" id="GO:0050787">
    <property type="term" value="P:detoxification of mercury ion"/>
    <property type="evidence" value="ECO:0007669"/>
    <property type="project" value="InterPro"/>
</dbReference>
<dbReference type="InterPro" id="IPR021179">
    <property type="entry name" value="Mercury_reductase_MerA"/>
</dbReference>
<dbReference type="AlphaFoldDB" id="I4BA06"/>
<dbReference type="PIRSF" id="PIRSF000350">
    <property type="entry name" value="Mercury_reductase_MerA"/>
    <property type="match status" value="1"/>
</dbReference>
<dbReference type="EMBL" id="CP002959">
    <property type="protein sequence ID" value="AFM14113.1"/>
    <property type="molecule type" value="Genomic_DNA"/>
</dbReference>
<dbReference type="OrthoDB" id="9807946at2"/>
<evidence type="ECO:0000256" key="3">
    <source>
        <dbReference type="ARBA" id="ARBA00012661"/>
    </source>
</evidence>
<dbReference type="GO" id="GO:0050661">
    <property type="term" value="F:NADP binding"/>
    <property type="evidence" value="ECO:0007669"/>
    <property type="project" value="InterPro"/>
</dbReference>
<dbReference type="Pfam" id="PF07992">
    <property type="entry name" value="Pyr_redox_2"/>
    <property type="match status" value="1"/>
</dbReference>
<dbReference type="RefSeq" id="WP_014804601.1">
    <property type="nucleotide sequence ID" value="NC_018020.1"/>
</dbReference>
<comment type="cofactor">
    <cofactor evidence="16 17 19">
        <name>FAD</name>
        <dbReference type="ChEBI" id="CHEBI:57692"/>
    </cofactor>
    <text evidence="16 17 19">Binds 1 FAD per subunit.</text>
</comment>
<evidence type="ECO:0000256" key="16">
    <source>
        <dbReference type="PIRNR" id="PIRNR000350"/>
    </source>
</evidence>
<name>I4BA06_TURPD</name>
<dbReference type="PROSITE" id="PS00076">
    <property type="entry name" value="PYRIDINE_REDOX_1"/>
    <property type="match status" value="1"/>
</dbReference>
<proteinExistence type="inferred from homology"/>
<dbReference type="PROSITE" id="PS01047">
    <property type="entry name" value="HMA_1"/>
    <property type="match status" value="1"/>
</dbReference>
<keyword evidence="11 16" id="KW-0560">Oxidoreductase</keyword>
<dbReference type="FunFam" id="3.30.390.30:FF:000001">
    <property type="entry name" value="Dihydrolipoyl dehydrogenase"/>
    <property type="match status" value="1"/>
</dbReference>
<dbReference type="PANTHER" id="PTHR43014:SF4">
    <property type="entry name" value="PYRIDINE NUCLEOTIDE-DISULFIDE OXIDOREDUCTASE RCLA-RELATED"/>
    <property type="match status" value="1"/>
</dbReference>
<dbReference type="InterPro" id="IPR012999">
    <property type="entry name" value="Pyr_OxRdtase_I_AS"/>
</dbReference>
<protein>
    <recommendedName>
        <fullName evidence="4 16">Mercuric reductase</fullName>
        <ecNumber evidence="3 16">1.16.1.1</ecNumber>
    </recommendedName>
    <alternativeName>
        <fullName evidence="14 16">Hg(II) reductase</fullName>
    </alternativeName>
</protein>
<keyword evidence="13" id="KW-0676">Redox-active center</keyword>
<keyword evidence="17" id="KW-0520">NAD</keyword>
<evidence type="ECO:0000256" key="12">
    <source>
        <dbReference type="ARBA" id="ARBA00023157"/>
    </source>
</evidence>
<dbReference type="GO" id="GO:0050660">
    <property type="term" value="F:flavin adenine dinucleotide binding"/>
    <property type="evidence" value="ECO:0007669"/>
    <property type="project" value="UniProtKB-UniRule"/>
</dbReference>
<evidence type="ECO:0000256" key="18">
    <source>
        <dbReference type="PIRSR" id="PIRSR000350-4"/>
    </source>
</evidence>
<comment type="function">
    <text evidence="16">Resistance to Hg(2+) in bacteria appears to be governed by a specialized system which includes mercuric reductase. MerA protein is responsible for volatilizing mercury as Hg(0).</text>
</comment>
<evidence type="ECO:0000256" key="6">
    <source>
        <dbReference type="ARBA" id="ARBA00022630"/>
    </source>
</evidence>
<feature type="disulfide bond" description="Redox-active" evidence="18">
    <location>
        <begin position="124"/>
        <end position="129"/>
    </location>
</feature>
<keyword evidence="7 16" id="KW-0479">Metal-binding</keyword>
<dbReference type="HOGENOM" id="CLU_016755_1_1_12"/>
<evidence type="ECO:0000313" key="21">
    <source>
        <dbReference type="EMBL" id="AFM14113.1"/>
    </source>
</evidence>
<feature type="binding site" evidence="17">
    <location>
        <begin position="223"/>
        <end position="225"/>
    </location>
    <ligand>
        <name>FAD</name>
        <dbReference type="ChEBI" id="CHEBI:57692"/>
    </ligand>
</feature>
<feature type="binding site" evidence="17">
    <location>
        <begin position="260"/>
        <end position="267"/>
    </location>
    <ligand>
        <name>NAD(+)</name>
        <dbReference type="ChEBI" id="CHEBI:57540"/>
    </ligand>
</feature>
<evidence type="ECO:0000256" key="1">
    <source>
        <dbReference type="ARBA" id="ARBA00007532"/>
    </source>
</evidence>
<evidence type="ECO:0000256" key="8">
    <source>
        <dbReference type="ARBA" id="ARBA00022827"/>
    </source>
</evidence>
<organism evidence="21 22">
    <name type="scientific">Turneriella parva (strain ATCC BAA-1111 / DSM 21527 / NCTC 11395 / H)</name>
    <name type="common">Leptospira parva</name>
    <dbReference type="NCBI Taxonomy" id="869212"/>
    <lineage>
        <taxon>Bacteria</taxon>
        <taxon>Pseudomonadati</taxon>
        <taxon>Spirochaetota</taxon>
        <taxon>Spirochaetia</taxon>
        <taxon>Leptospirales</taxon>
        <taxon>Leptospiraceae</taxon>
        <taxon>Turneriella</taxon>
    </lineage>
</organism>
<gene>
    <name evidence="19" type="primary">merA</name>
    <name evidence="21" type="ordered locus">Turpa_3476</name>
</gene>
<keyword evidence="5 16" id="KW-0475">Mercuric resistance</keyword>
<evidence type="ECO:0000256" key="14">
    <source>
        <dbReference type="ARBA" id="ARBA00031725"/>
    </source>
</evidence>
<dbReference type="EC" id="1.16.1.1" evidence="3 16"/>
<keyword evidence="6 16" id="KW-0285">Flavoprotein</keyword>
<dbReference type="PRINTS" id="PR00411">
    <property type="entry name" value="PNDRDTASEI"/>
</dbReference>
<dbReference type="SUPFAM" id="SSF55424">
    <property type="entry name" value="FAD/NAD-linked reductases, dimerisation (C-terminal) domain"/>
    <property type="match status" value="1"/>
</dbReference>
<dbReference type="PRINTS" id="PR00368">
    <property type="entry name" value="FADPNR"/>
</dbReference>
<evidence type="ECO:0000256" key="17">
    <source>
        <dbReference type="PIRSR" id="PIRSR000350-3"/>
    </source>
</evidence>
<dbReference type="Gene3D" id="3.50.50.60">
    <property type="entry name" value="FAD/NAD(P)-binding domain"/>
    <property type="match status" value="2"/>
</dbReference>
<feature type="binding site" evidence="17">
    <location>
        <position position="393"/>
    </location>
    <ligand>
        <name>FAD</name>
        <dbReference type="ChEBI" id="CHEBI:57692"/>
    </ligand>
</feature>
<dbReference type="GO" id="GO:0016152">
    <property type="term" value="F:mercury (II) reductase (NADP+) activity"/>
    <property type="evidence" value="ECO:0007669"/>
    <property type="project" value="UniProtKB-UniRule"/>
</dbReference>
<dbReference type="GO" id="GO:0016668">
    <property type="term" value="F:oxidoreductase activity, acting on a sulfur group of donors, NAD(P) as acceptor"/>
    <property type="evidence" value="ECO:0007669"/>
    <property type="project" value="UniProtKB-UniRule"/>
</dbReference>
<accession>I4BA06</accession>
<dbReference type="PANTHER" id="PTHR43014">
    <property type="entry name" value="MERCURIC REDUCTASE"/>
    <property type="match status" value="1"/>
</dbReference>
<dbReference type="InterPro" id="IPR023753">
    <property type="entry name" value="FAD/NAD-binding_dom"/>
</dbReference>
<feature type="binding site" evidence="17">
    <location>
        <position position="283"/>
    </location>
    <ligand>
        <name>NAD(+)</name>
        <dbReference type="ChEBI" id="CHEBI:57540"/>
    </ligand>
</feature>
<evidence type="ECO:0000256" key="7">
    <source>
        <dbReference type="ARBA" id="ARBA00022723"/>
    </source>
</evidence>
<sequence>MNHKNVEVQIAGMTCDHCAISIEKLLTKQVGVVSAAVEYPSARGIVTYDSAKTDEGKIIEAINGTKNYHANVAVPATVPSDGSKNFDLIIIGGGSAAFSAAIKAEELGKATLMINAGLNFGGTCVNVGCVPSKTLIRAAESVHHANSSRFAAIKPRGATVDFTQLIRDKKVLVAQLQKNKYLDVVEDFARLTMITGWARLIDSNSVQVDGNQIYSAQKILIATGSTTKIPDISGLAEIDYLTHRTLFDLEEKPASLTIMGAGYIGLEIAMAYNRLGVKVRIIEFTDRVLRTQSEDISAELEQAMRSEGIEILPNFRAIKFEKREAEVIIHCKCKDGSMTQIRERGRVLVASGTRPNTAKLGIETVGLETDASGHIKVNDQMGTNVPHIYAVGDVANTPPFVYTAAYEGRLAVENAFTETVNRADYTALPWVVFTDPQVAGVGMDEMQAAQAGLPYDVSKLELTNLPRAIVANDTRGFIKLIRHRETDRLLGGRIVASEGGELVQSLAFAIKFGITVKQLSEELYPYLTLSEGLKLAAIGFRKDVKKLSCCAS</sequence>
<keyword evidence="8 16" id="KW-0274">FAD</keyword>
<evidence type="ECO:0000256" key="2">
    <source>
        <dbReference type="ARBA" id="ARBA00011738"/>
    </source>
</evidence>
<keyword evidence="22" id="KW-1185">Reference proteome</keyword>
<dbReference type="Pfam" id="PF02852">
    <property type="entry name" value="Pyr_redox_dim"/>
    <property type="match status" value="1"/>
</dbReference>
<dbReference type="InterPro" id="IPR004099">
    <property type="entry name" value="Pyr_nucl-diS_OxRdtase_dimer"/>
</dbReference>
<dbReference type="InterPro" id="IPR016156">
    <property type="entry name" value="FAD/NAD-linked_Rdtase_dimer_sf"/>
</dbReference>
<dbReference type="InterPro" id="IPR017969">
    <property type="entry name" value="Heavy-metal-associated_CS"/>
</dbReference>
<dbReference type="NCBIfam" id="TIGR02053">
    <property type="entry name" value="MerA"/>
    <property type="match status" value="1"/>
</dbReference>
<dbReference type="Gene3D" id="3.30.390.30">
    <property type="match status" value="1"/>
</dbReference>
<dbReference type="Proteomes" id="UP000006048">
    <property type="component" value="Chromosome"/>
</dbReference>
<feature type="domain" description="HMA" evidence="20">
    <location>
        <begin position="4"/>
        <end position="70"/>
    </location>
</feature>
<dbReference type="Gene3D" id="3.30.70.100">
    <property type="match status" value="1"/>
</dbReference>
<keyword evidence="10 16" id="KW-0476">Mercury</keyword>
<dbReference type="GO" id="GO:0045340">
    <property type="term" value="F:mercury ion binding"/>
    <property type="evidence" value="ECO:0007669"/>
    <property type="project" value="InterPro"/>
</dbReference>
<keyword evidence="12" id="KW-1015">Disulfide bond</keyword>
<comment type="subunit">
    <text evidence="2 16 19">Homodimer.</text>
</comment>
<dbReference type="PATRIC" id="fig|869212.3.peg.3518"/>
<dbReference type="SUPFAM" id="SSF55008">
    <property type="entry name" value="HMA, heavy metal-associated domain"/>
    <property type="match status" value="1"/>
</dbReference>
<dbReference type="GO" id="GO:0003955">
    <property type="term" value="F:NAD(P)H dehydrogenase (quinone) activity"/>
    <property type="evidence" value="ECO:0007669"/>
    <property type="project" value="TreeGrafter"/>
</dbReference>